<gene>
    <name evidence="1" type="ORF">L915_18186</name>
    <name evidence="2" type="ORF">L916_18089</name>
</gene>
<accession>W2I596</accession>
<name>W2I596_PHYNI</name>
<reference evidence="2" key="2">
    <citation type="submission" date="2013-11" db="EMBL/GenBank/DDBJ databases">
        <title>The Genome Sequence of Phytophthora parasitica CJ05E6.</title>
        <authorList>
            <consortium name="The Broad Institute Genomics Platform"/>
            <person name="Russ C."/>
            <person name="Tyler B."/>
            <person name="Panabieres F."/>
            <person name="Shan W."/>
            <person name="Tripathy S."/>
            <person name="Grunwald N."/>
            <person name="Machado M."/>
            <person name="Johnson C.S."/>
            <person name="Arredondo F."/>
            <person name="Hong C."/>
            <person name="Coffey M."/>
            <person name="Young S.K."/>
            <person name="Zeng Q."/>
            <person name="Gargeya S."/>
            <person name="Fitzgerald M."/>
            <person name="Abouelleil A."/>
            <person name="Alvarado L."/>
            <person name="Chapman S.B."/>
            <person name="Gainer-Dewar J."/>
            <person name="Goldberg J."/>
            <person name="Griggs A."/>
            <person name="Gujja S."/>
            <person name="Hansen M."/>
            <person name="Howarth C."/>
            <person name="Imamovic A."/>
            <person name="Ireland A."/>
            <person name="Larimer J."/>
            <person name="McCowan C."/>
            <person name="Murphy C."/>
            <person name="Pearson M."/>
            <person name="Poon T.W."/>
            <person name="Priest M."/>
            <person name="Roberts A."/>
            <person name="Saif S."/>
            <person name="Shea T."/>
            <person name="Sykes S."/>
            <person name="Wortman J."/>
            <person name="Nusbaum C."/>
            <person name="Birren B."/>
        </authorList>
    </citation>
    <scope>NUCLEOTIDE SEQUENCE [LARGE SCALE GENOMIC DNA]</scope>
    <source>
        <strain evidence="2">CJ05E6</strain>
    </source>
</reference>
<evidence type="ECO:0000313" key="2">
    <source>
        <dbReference type="EMBL" id="ETL28592.1"/>
    </source>
</evidence>
<dbReference type="AlphaFoldDB" id="W2I596"/>
<proteinExistence type="predicted"/>
<dbReference type="Proteomes" id="UP000053864">
    <property type="component" value="Unassembled WGS sequence"/>
</dbReference>
<dbReference type="EMBL" id="KI675727">
    <property type="protein sequence ID" value="ETL28592.1"/>
    <property type="molecule type" value="Genomic_DNA"/>
</dbReference>
<protein>
    <submittedName>
        <fullName evidence="2">Uncharacterized protein</fullName>
    </submittedName>
</protein>
<sequence length="124" mass="13424">MKLDVSLDRVVETVTAVAYLIDATGIRNAEVQLRVLPSVHLDATDLVTLAKHAAQHDSVVGGCNVWEVDKFARIQESSTFSFNPTFSAVLWVALRVVSTSANRILNCPCGKEGVVEKMRGSPQG</sequence>
<reference evidence="1" key="1">
    <citation type="submission" date="2013-11" db="EMBL/GenBank/DDBJ databases">
        <title>The Genome Sequence of Phytophthora parasitica CJ02B3.</title>
        <authorList>
            <consortium name="The Broad Institute Genomics Platform"/>
            <person name="Russ C."/>
            <person name="Tyler B."/>
            <person name="Panabieres F."/>
            <person name="Shan W."/>
            <person name="Tripathy S."/>
            <person name="Grunwald N."/>
            <person name="Machado M."/>
            <person name="Johnson C.S."/>
            <person name="Arredondo F."/>
            <person name="Hong C."/>
            <person name="Coffey M."/>
            <person name="Young S.K."/>
            <person name="Zeng Q."/>
            <person name="Gargeya S."/>
            <person name="Fitzgerald M."/>
            <person name="Abouelleil A."/>
            <person name="Alvarado L."/>
            <person name="Chapman S.B."/>
            <person name="Gainer-Dewar J."/>
            <person name="Goldberg J."/>
            <person name="Griggs A."/>
            <person name="Gujja S."/>
            <person name="Hansen M."/>
            <person name="Howarth C."/>
            <person name="Imamovic A."/>
            <person name="Ireland A."/>
            <person name="Larimer J."/>
            <person name="McCowan C."/>
            <person name="Murphy C."/>
            <person name="Pearson M."/>
            <person name="Poon T.W."/>
            <person name="Priest M."/>
            <person name="Roberts A."/>
            <person name="Saif S."/>
            <person name="Shea T."/>
            <person name="Sykes S."/>
            <person name="Wortman J."/>
            <person name="Nusbaum C."/>
            <person name="Birren B."/>
        </authorList>
    </citation>
    <scope>NUCLEOTIDE SEQUENCE [LARGE SCALE GENOMIC DNA]</scope>
    <source>
        <strain evidence="1">CJ02B3</strain>
    </source>
</reference>
<dbReference type="Proteomes" id="UP000053236">
    <property type="component" value="Unassembled WGS sequence"/>
</dbReference>
<evidence type="ECO:0000313" key="1">
    <source>
        <dbReference type="EMBL" id="ETK75164.1"/>
    </source>
</evidence>
<organism evidence="2">
    <name type="scientific">Phytophthora nicotianae</name>
    <name type="common">Potato buckeye rot agent</name>
    <name type="synonym">Phytophthora parasitica</name>
    <dbReference type="NCBI Taxonomy" id="4792"/>
    <lineage>
        <taxon>Eukaryota</taxon>
        <taxon>Sar</taxon>
        <taxon>Stramenopiles</taxon>
        <taxon>Oomycota</taxon>
        <taxon>Peronosporomycetes</taxon>
        <taxon>Peronosporales</taxon>
        <taxon>Peronosporaceae</taxon>
        <taxon>Phytophthora</taxon>
    </lineage>
</organism>
<dbReference type="EMBL" id="KI688926">
    <property type="protein sequence ID" value="ETK75164.1"/>
    <property type="molecule type" value="Genomic_DNA"/>
</dbReference>